<sequence length="181" mass="20939">MIRMPRRSVTRFFIPLIDVLILLFAIFLLMPYVSDPVPEEPEPKPKSDATASESPLPEDVRELQKLLREERRRVARLEEERKRRLTEGLLVCVLQIDPQDGTLHYHDAERQDIRNEADALRLIARQKALASAQGVKDLYFLILWPRVPSAFPTQAQEAQYRHWFRDVPLGFDRGNANAGGK</sequence>
<feature type="region of interest" description="Disordered" evidence="2">
    <location>
        <begin position="38"/>
        <end position="58"/>
    </location>
</feature>
<evidence type="ECO:0000256" key="2">
    <source>
        <dbReference type="SAM" id="MobiDB-lite"/>
    </source>
</evidence>
<evidence type="ECO:0000256" key="1">
    <source>
        <dbReference type="SAM" id="Coils"/>
    </source>
</evidence>
<dbReference type="Proteomes" id="UP000542342">
    <property type="component" value="Unassembled WGS sequence"/>
</dbReference>
<gene>
    <name evidence="4" type="ORF">H0921_04970</name>
</gene>
<feature type="coiled-coil region" evidence="1">
    <location>
        <begin position="60"/>
        <end position="87"/>
    </location>
</feature>
<reference evidence="4 5" key="1">
    <citation type="submission" date="2020-07" db="EMBL/GenBank/DDBJ databases">
        <title>Thermogemmata thermophila gen. nov., sp. nov., a novel moderate thermophilic planctomycete from a Kamchatka hot spring.</title>
        <authorList>
            <person name="Elcheninov A.G."/>
            <person name="Podosokorskaya O.A."/>
            <person name="Kovaleva O.L."/>
            <person name="Novikov A."/>
            <person name="Bonch-Osmolovskaya E.A."/>
            <person name="Toshchakov S.V."/>
            <person name="Kublanov I.V."/>
        </authorList>
    </citation>
    <scope>NUCLEOTIDE SEQUENCE [LARGE SCALE GENOMIC DNA]</scope>
    <source>
        <strain evidence="4 5">2918</strain>
    </source>
</reference>
<accession>A0A7V8VCH4</accession>
<protein>
    <submittedName>
        <fullName evidence="4">Uncharacterized protein</fullName>
    </submittedName>
</protein>
<name>A0A7V8VCH4_9BACT</name>
<evidence type="ECO:0000313" key="4">
    <source>
        <dbReference type="EMBL" id="MBA2225512.1"/>
    </source>
</evidence>
<evidence type="ECO:0000313" key="5">
    <source>
        <dbReference type="Proteomes" id="UP000542342"/>
    </source>
</evidence>
<comment type="caution">
    <text evidence="4">The sequence shown here is derived from an EMBL/GenBank/DDBJ whole genome shotgun (WGS) entry which is preliminary data.</text>
</comment>
<keyword evidence="3" id="KW-0472">Membrane</keyword>
<keyword evidence="3" id="KW-1133">Transmembrane helix</keyword>
<dbReference type="EMBL" id="JACEFB010000002">
    <property type="protein sequence ID" value="MBA2225512.1"/>
    <property type="molecule type" value="Genomic_DNA"/>
</dbReference>
<dbReference type="AlphaFoldDB" id="A0A7V8VCH4"/>
<proteinExistence type="predicted"/>
<organism evidence="4 5">
    <name type="scientific">Thermogemmata fonticola</name>
    <dbReference type="NCBI Taxonomy" id="2755323"/>
    <lineage>
        <taxon>Bacteria</taxon>
        <taxon>Pseudomonadati</taxon>
        <taxon>Planctomycetota</taxon>
        <taxon>Planctomycetia</taxon>
        <taxon>Gemmatales</taxon>
        <taxon>Gemmataceae</taxon>
        <taxon>Thermogemmata</taxon>
    </lineage>
</organism>
<keyword evidence="1" id="KW-0175">Coiled coil</keyword>
<keyword evidence="3" id="KW-0812">Transmembrane</keyword>
<feature type="transmembrane region" description="Helical" evidence="3">
    <location>
        <begin position="12"/>
        <end position="33"/>
    </location>
</feature>
<keyword evidence="5" id="KW-1185">Reference proteome</keyword>
<evidence type="ECO:0000256" key="3">
    <source>
        <dbReference type="SAM" id="Phobius"/>
    </source>
</evidence>
<dbReference type="RefSeq" id="WP_194536932.1">
    <property type="nucleotide sequence ID" value="NZ_JACEFB010000002.1"/>
</dbReference>